<dbReference type="AlphaFoldDB" id="A0AAW1U060"/>
<dbReference type="Proteomes" id="UP001431783">
    <property type="component" value="Unassembled WGS sequence"/>
</dbReference>
<name>A0AAW1U060_9CUCU</name>
<reference evidence="1 2" key="1">
    <citation type="submission" date="2023-03" db="EMBL/GenBank/DDBJ databases">
        <title>Genome insight into feeding habits of ladybird beetles.</title>
        <authorList>
            <person name="Li H.-S."/>
            <person name="Huang Y.-H."/>
            <person name="Pang H."/>
        </authorList>
    </citation>
    <scope>NUCLEOTIDE SEQUENCE [LARGE SCALE GENOMIC DNA]</scope>
    <source>
        <strain evidence="1">SYSU_2023b</strain>
        <tissue evidence="1">Whole body</tissue>
    </source>
</reference>
<comment type="caution">
    <text evidence="1">The sequence shown here is derived from an EMBL/GenBank/DDBJ whole genome shotgun (WGS) entry which is preliminary data.</text>
</comment>
<gene>
    <name evidence="1" type="ORF">WA026_022167</name>
</gene>
<organism evidence="1 2">
    <name type="scientific">Henosepilachna vigintioctopunctata</name>
    <dbReference type="NCBI Taxonomy" id="420089"/>
    <lineage>
        <taxon>Eukaryota</taxon>
        <taxon>Metazoa</taxon>
        <taxon>Ecdysozoa</taxon>
        <taxon>Arthropoda</taxon>
        <taxon>Hexapoda</taxon>
        <taxon>Insecta</taxon>
        <taxon>Pterygota</taxon>
        <taxon>Neoptera</taxon>
        <taxon>Endopterygota</taxon>
        <taxon>Coleoptera</taxon>
        <taxon>Polyphaga</taxon>
        <taxon>Cucujiformia</taxon>
        <taxon>Coccinelloidea</taxon>
        <taxon>Coccinellidae</taxon>
        <taxon>Epilachninae</taxon>
        <taxon>Epilachnini</taxon>
        <taxon>Henosepilachna</taxon>
    </lineage>
</organism>
<accession>A0AAW1U060</accession>
<proteinExistence type="predicted"/>
<evidence type="ECO:0000313" key="2">
    <source>
        <dbReference type="Proteomes" id="UP001431783"/>
    </source>
</evidence>
<protein>
    <submittedName>
        <fullName evidence="1">Uncharacterized protein</fullName>
    </submittedName>
</protein>
<evidence type="ECO:0000313" key="1">
    <source>
        <dbReference type="EMBL" id="KAK9873361.1"/>
    </source>
</evidence>
<keyword evidence="2" id="KW-1185">Reference proteome</keyword>
<sequence>MPFVSLSELLVRATSCTLILFEATRPEKRIEQLEQQEGGKTSKVGHRLQGSLLAPSKADVPLYETHRGLTPELLYQVEKQITLPHRSSLPLQKSNAIATYQAELSELWQWRRIFELVIVV</sequence>
<dbReference type="EMBL" id="JARQZJ010000018">
    <property type="protein sequence ID" value="KAK9873361.1"/>
    <property type="molecule type" value="Genomic_DNA"/>
</dbReference>